<organism evidence="1 2">
    <name type="scientific">Phyllobacterium zundukense</name>
    <dbReference type="NCBI Taxonomy" id="1867719"/>
    <lineage>
        <taxon>Bacteria</taxon>
        <taxon>Pseudomonadati</taxon>
        <taxon>Pseudomonadota</taxon>
        <taxon>Alphaproteobacteria</taxon>
        <taxon>Hyphomicrobiales</taxon>
        <taxon>Phyllobacteriaceae</taxon>
        <taxon>Phyllobacterium</taxon>
    </lineage>
</organism>
<accession>A0A2N9VYK3</accession>
<comment type="caution">
    <text evidence="1">The sequence shown here is derived from an EMBL/GenBank/DDBJ whole genome shotgun (WGS) entry which is preliminary data.</text>
</comment>
<evidence type="ECO:0000313" key="1">
    <source>
        <dbReference type="EMBL" id="PIO44571.1"/>
    </source>
</evidence>
<evidence type="ECO:0000313" key="2">
    <source>
        <dbReference type="Proteomes" id="UP000232163"/>
    </source>
</evidence>
<name>A0A2N9VYK3_9HYPH</name>
<reference evidence="2" key="1">
    <citation type="journal article" date="2017" name="Int J Environ Stud">
        <title>Does the Miocene-Pliocene relict legume Oxytropis triphylla form nitrogen-fixing nodules with a combination of bacterial strains?</title>
        <authorList>
            <person name="Safronova V."/>
            <person name="Belimov A."/>
            <person name="Sazanova A."/>
            <person name="Kuznetsova I."/>
            <person name="Popova J."/>
            <person name="Andronov E."/>
            <person name="Verkhozina A."/>
            <person name="Tikhonovich I."/>
        </authorList>
    </citation>
    <scope>NUCLEOTIDE SEQUENCE [LARGE SCALE GENOMIC DNA]</scope>
    <source>
        <strain evidence="2">Tri-38</strain>
    </source>
</reference>
<proteinExistence type="predicted"/>
<gene>
    <name evidence="1" type="ORF">B5P45_11915</name>
</gene>
<dbReference type="AlphaFoldDB" id="A0A2N9VYK3"/>
<dbReference type="EMBL" id="MZMT01000028">
    <property type="protein sequence ID" value="PIO44571.1"/>
    <property type="molecule type" value="Genomic_DNA"/>
</dbReference>
<protein>
    <submittedName>
        <fullName evidence="1">Uncharacterized protein</fullName>
    </submittedName>
</protein>
<dbReference type="Proteomes" id="UP000232163">
    <property type="component" value="Unassembled WGS sequence"/>
</dbReference>
<keyword evidence="2" id="KW-1185">Reference proteome</keyword>
<sequence>MAGVALEEFNAQFHLQIAHVAADGGMADPQFLRSPSEAAMPGGGLEGAGGVEVRQFAHEISITKPYAWGKIISLSKRQWHGIF</sequence>